<dbReference type="PANTHER" id="PTHR21433:SF0">
    <property type="entry name" value="TRANSMEMBRANE PROTEIN 120 HOMOLOG"/>
    <property type="match status" value="1"/>
</dbReference>
<keyword evidence="5 6" id="KW-0472">Membrane</keyword>
<name>A0A448WW26_9PLAT</name>
<evidence type="ECO:0008006" key="9">
    <source>
        <dbReference type="Google" id="ProtNLM"/>
    </source>
</evidence>
<dbReference type="OrthoDB" id="2015098at2759"/>
<evidence type="ECO:0000256" key="1">
    <source>
        <dbReference type="ARBA" id="ARBA00004141"/>
    </source>
</evidence>
<evidence type="ECO:0000256" key="4">
    <source>
        <dbReference type="ARBA" id="ARBA00022989"/>
    </source>
</evidence>
<dbReference type="Proteomes" id="UP000784294">
    <property type="component" value="Unassembled WGS sequence"/>
</dbReference>
<keyword evidence="8" id="KW-1185">Reference proteome</keyword>
<evidence type="ECO:0000256" key="5">
    <source>
        <dbReference type="ARBA" id="ARBA00023136"/>
    </source>
</evidence>
<keyword evidence="3 6" id="KW-0812">Transmembrane</keyword>
<comment type="caution">
    <text evidence="7">The sequence shown here is derived from an EMBL/GenBank/DDBJ whole genome shotgun (WGS) entry which is preliminary data.</text>
</comment>
<dbReference type="AlphaFoldDB" id="A0A448WW26"/>
<dbReference type="InterPro" id="IPR012926">
    <property type="entry name" value="TMEM120A/B"/>
</dbReference>
<dbReference type="PANTHER" id="PTHR21433">
    <property type="entry name" value="TRANSMEMBRANE PROTEIN INDUCED BY TUMOR NECROSIS FACTOR ALPHA"/>
    <property type="match status" value="1"/>
</dbReference>
<feature type="transmembrane region" description="Helical" evidence="6">
    <location>
        <begin position="176"/>
        <end position="201"/>
    </location>
</feature>
<organism evidence="7 8">
    <name type="scientific">Protopolystoma xenopodis</name>
    <dbReference type="NCBI Taxonomy" id="117903"/>
    <lineage>
        <taxon>Eukaryota</taxon>
        <taxon>Metazoa</taxon>
        <taxon>Spiralia</taxon>
        <taxon>Lophotrochozoa</taxon>
        <taxon>Platyhelminthes</taxon>
        <taxon>Monogenea</taxon>
        <taxon>Polyopisthocotylea</taxon>
        <taxon>Polystomatidea</taxon>
        <taxon>Polystomatidae</taxon>
        <taxon>Protopolystoma</taxon>
    </lineage>
</organism>
<protein>
    <recommendedName>
        <fullName evidence="9">Transmembrane protein 120 homolog</fullName>
    </recommendedName>
</protein>
<comment type="similarity">
    <text evidence="2">Belongs to the TMEM120 family.</text>
</comment>
<sequence>KNHSEYLSIVDDLKEKQSVCFKSIKHEKNYAKIIRDEIKKYLVFLYIYFESFSKTASFEETKRLNEMLSELDWNEFITKDMYDSLPNSSGLYLKIVLGHVNVSLTNKQDRYLYKHDYERFKIIISAISATLSFLLYFFIHSRVMDTAFHFLLVWYYCTLTIREQILIVNGSRIKGWWVTAHFISTAAYAIMLIWYALFVLIPRPYSLLSFYFRFGLFNLFNSCQ</sequence>
<feature type="non-terminal residue" evidence="7">
    <location>
        <position position="224"/>
    </location>
</feature>
<comment type="subcellular location">
    <subcellularLocation>
        <location evidence="1">Membrane</location>
        <topology evidence="1">Multi-pass membrane protein</topology>
    </subcellularLocation>
</comment>
<dbReference type="GO" id="GO:0016020">
    <property type="term" value="C:membrane"/>
    <property type="evidence" value="ECO:0007669"/>
    <property type="project" value="UniProtKB-SubCell"/>
</dbReference>
<evidence type="ECO:0000313" key="7">
    <source>
        <dbReference type="EMBL" id="VEL21564.1"/>
    </source>
</evidence>
<evidence type="ECO:0000256" key="3">
    <source>
        <dbReference type="ARBA" id="ARBA00022692"/>
    </source>
</evidence>
<accession>A0A448WW26</accession>
<dbReference type="EMBL" id="CAAALY010051957">
    <property type="protein sequence ID" value="VEL21564.1"/>
    <property type="molecule type" value="Genomic_DNA"/>
</dbReference>
<gene>
    <name evidence="7" type="ORF">PXEA_LOCUS15004</name>
</gene>
<keyword evidence="4 6" id="KW-1133">Transmembrane helix</keyword>
<evidence type="ECO:0000256" key="6">
    <source>
        <dbReference type="SAM" id="Phobius"/>
    </source>
</evidence>
<evidence type="ECO:0000256" key="2">
    <source>
        <dbReference type="ARBA" id="ARBA00009700"/>
    </source>
</evidence>
<proteinExistence type="inferred from homology"/>
<evidence type="ECO:0000313" key="8">
    <source>
        <dbReference type="Proteomes" id="UP000784294"/>
    </source>
</evidence>
<dbReference type="Pfam" id="PF07851">
    <property type="entry name" value="TMEM120A-B"/>
    <property type="match status" value="1"/>
</dbReference>
<reference evidence="7" key="1">
    <citation type="submission" date="2018-11" db="EMBL/GenBank/DDBJ databases">
        <authorList>
            <consortium name="Pathogen Informatics"/>
        </authorList>
    </citation>
    <scope>NUCLEOTIDE SEQUENCE</scope>
</reference>
<feature type="transmembrane region" description="Helical" evidence="6">
    <location>
        <begin position="120"/>
        <end position="139"/>
    </location>
</feature>